<evidence type="ECO:0000313" key="2">
    <source>
        <dbReference type="EMBL" id="AKA69749.1"/>
    </source>
</evidence>
<dbReference type="Gene3D" id="1.10.1760.20">
    <property type="match status" value="1"/>
</dbReference>
<dbReference type="HOGENOM" id="CLU_1056499_0_0_9"/>
<keyword evidence="3" id="KW-1185">Reference proteome</keyword>
<feature type="transmembrane region" description="Helical" evidence="1">
    <location>
        <begin position="112"/>
        <end position="131"/>
    </location>
</feature>
<dbReference type="AlphaFoldDB" id="A0A0E3K018"/>
<dbReference type="Pfam" id="PF07155">
    <property type="entry name" value="ECF-ribofla_trS"/>
    <property type="match status" value="1"/>
</dbReference>
<sequence>MKSKMNTKFLVMTALCISMSIVLRFFSIMITAGGALTMRISFAAIFYVLPGLLFGPLYGAAAGGIVDIIGYILMPMGAYIPVLTLTNILAGYLPAVIWKKIKNISIESLKKYYIAFFAVLTLLGMFNILVIMNMQNSYLGRMLMHFGKKSQYFGVGFILIGAVAFVLLIINNIINKRSSISYSYVYNNFFKLVIATGISGMIVTTINTYFILIFTPAVAAKGFIILWIPRMVEALVFTVVSSYAISILMYSYNALSGRVVKKI</sequence>
<evidence type="ECO:0008006" key="4">
    <source>
        <dbReference type="Google" id="ProtNLM"/>
    </source>
</evidence>
<organism evidence="2 3">
    <name type="scientific">Clostridium scatologenes</name>
    <dbReference type="NCBI Taxonomy" id="1548"/>
    <lineage>
        <taxon>Bacteria</taxon>
        <taxon>Bacillati</taxon>
        <taxon>Bacillota</taxon>
        <taxon>Clostridia</taxon>
        <taxon>Eubacteriales</taxon>
        <taxon>Clostridiaceae</taxon>
        <taxon>Clostridium</taxon>
    </lineage>
</organism>
<proteinExistence type="predicted"/>
<feature type="transmembrane region" description="Helical" evidence="1">
    <location>
        <begin position="9"/>
        <end position="34"/>
    </location>
</feature>
<feature type="transmembrane region" description="Helical" evidence="1">
    <location>
        <begin position="68"/>
        <end position="92"/>
    </location>
</feature>
<dbReference type="RefSeq" id="WP_029161654.1">
    <property type="nucleotide sequence ID" value="NZ_CP009933.1"/>
</dbReference>
<gene>
    <name evidence="2" type="ORF">CSCA_2624</name>
</gene>
<keyword evidence="1" id="KW-0812">Transmembrane</keyword>
<evidence type="ECO:0000256" key="1">
    <source>
        <dbReference type="SAM" id="Phobius"/>
    </source>
</evidence>
<name>A0A0E3K018_CLOSL</name>
<keyword evidence="1" id="KW-1133">Transmembrane helix</keyword>
<dbReference type="STRING" id="1548.CSCA_2624"/>
<dbReference type="InterPro" id="IPR009825">
    <property type="entry name" value="ECF_substrate-spec-like"/>
</dbReference>
<feature type="transmembrane region" description="Helical" evidence="1">
    <location>
        <begin position="234"/>
        <end position="255"/>
    </location>
</feature>
<keyword evidence="1" id="KW-0472">Membrane</keyword>
<accession>A0A0E3K018</accession>
<evidence type="ECO:0000313" key="3">
    <source>
        <dbReference type="Proteomes" id="UP000033115"/>
    </source>
</evidence>
<dbReference type="EMBL" id="CP009933">
    <property type="protein sequence ID" value="AKA69749.1"/>
    <property type="molecule type" value="Genomic_DNA"/>
</dbReference>
<dbReference type="KEGG" id="csq:CSCA_2624"/>
<reference evidence="2 3" key="1">
    <citation type="journal article" date="2015" name="J. Biotechnol.">
        <title>Complete genome sequence of a malodorant-producing acetogen, Clostridium scatologenes ATCC 25775(T).</title>
        <authorList>
            <person name="Zhu Z."/>
            <person name="Guo T."/>
            <person name="Zheng H."/>
            <person name="Song T."/>
            <person name="Ouyang P."/>
            <person name="Xie J."/>
        </authorList>
    </citation>
    <scope>NUCLEOTIDE SEQUENCE [LARGE SCALE GENOMIC DNA]</scope>
    <source>
        <strain evidence="2 3">ATCC 25775</strain>
    </source>
</reference>
<feature type="transmembrane region" description="Helical" evidence="1">
    <location>
        <begin position="40"/>
        <end position="61"/>
    </location>
</feature>
<protein>
    <recommendedName>
        <fullName evidence="4">ECF transporter S component</fullName>
    </recommendedName>
</protein>
<dbReference type="Proteomes" id="UP000033115">
    <property type="component" value="Chromosome"/>
</dbReference>
<feature type="transmembrane region" description="Helical" evidence="1">
    <location>
        <begin position="152"/>
        <end position="174"/>
    </location>
</feature>
<dbReference type="GO" id="GO:0016020">
    <property type="term" value="C:membrane"/>
    <property type="evidence" value="ECO:0007669"/>
    <property type="project" value="InterPro"/>
</dbReference>